<dbReference type="SUPFAM" id="SSF53756">
    <property type="entry name" value="UDP-Glycosyltransferase/glycogen phosphorylase"/>
    <property type="match status" value="1"/>
</dbReference>
<dbReference type="FunFam" id="3.40.50.2000:FF:000060">
    <property type="entry name" value="Glycosyltransferase"/>
    <property type="match status" value="1"/>
</dbReference>
<protein>
    <submittedName>
        <fullName evidence="5">UDP-glycosyltransferase 72E2</fullName>
    </submittedName>
</protein>
<dbReference type="CDD" id="cd03784">
    <property type="entry name" value="GT1_Gtf-like"/>
    <property type="match status" value="1"/>
</dbReference>
<comment type="caution">
    <text evidence="5">The sequence shown here is derived from an EMBL/GenBank/DDBJ whole genome shotgun (WGS) entry which is preliminary data.</text>
</comment>
<dbReference type="AlphaFoldDB" id="A0ABD1T1X9"/>
<dbReference type="InterPro" id="IPR002213">
    <property type="entry name" value="UDP_glucos_trans"/>
</dbReference>
<sequence>MVHVGPLVGQNDNEEDYSEIMQWLSKKNQFSTVFISFGSENYLSKMQIEEMAQGLELCDANFIWVVRFPVGAAIGIKEALPEGFLERVKDRGMIVQGWAPQATILAHPSTGGFLSHCGWSSILESIYYGVPVIAMPLKYDQPINARLLIEAGVGVEVLNDENGQFKKEDVAKAINNVVVEKKTGEGMRSRAKELSKKMKDEEELAINETSEQLFQLCVKYKQKQ</sequence>
<evidence type="ECO:0000313" key="6">
    <source>
        <dbReference type="Proteomes" id="UP001604336"/>
    </source>
</evidence>
<dbReference type="GO" id="GO:0016138">
    <property type="term" value="P:glycoside biosynthetic process"/>
    <property type="evidence" value="ECO:0007669"/>
    <property type="project" value="UniProtKB-ARBA"/>
</dbReference>
<proteinExistence type="inferred from homology"/>
<evidence type="ECO:0000256" key="3">
    <source>
        <dbReference type="ARBA" id="ARBA00022679"/>
    </source>
</evidence>
<evidence type="ECO:0000256" key="2">
    <source>
        <dbReference type="ARBA" id="ARBA00022676"/>
    </source>
</evidence>
<comment type="similarity">
    <text evidence="1 4">Belongs to the UDP-glycosyltransferase family.</text>
</comment>
<dbReference type="EMBL" id="JBFOLK010000006">
    <property type="protein sequence ID" value="KAL2506709.1"/>
    <property type="molecule type" value="Genomic_DNA"/>
</dbReference>
<name>A0ABD1T1X9_9LAMI</name>
<dbReference type="Pfam" id="PF00201">
    <property type="entry name" value="UDPGT"/>
    <property type="match status" value="1"/>
</dbReference>
<dbReference type="PANTHER" id="PTHR48044">
    <property type="entry name" value="GLYCOSYLTRANSFERASE"/>
    <property type="match status" value="1"/>
</dbReference>
<dbReference type="GO" id="GO:0008194">
    <property type="term" value="F:UDP-glycosyltransferase activity"/>
    <property type="evidence" value="ECO:0007669"/>
    <property type="project" value="UniProtKB-ARBA"/>
</dbReference>
<organism evidence="5 6">
    <name type="scientific">Abeliophyllum distichum</name>
    <dbReference type="NCBI Taxonomy" id="126358"/>
    <lineage>
        <taxon>Eukaryota</taxon>
        <taxon>Viridiplantae</taxon>
        <taxon>Streptophyta</taxon>
        <taxon>Embryophyta</taxon>
        <taxon>Tracheophyta</taxon>
        <taxon>Spermatophyta</taxon>
        <taxon>Magnoliopsida</taxon>
        <taxon>eudicotyledons</taxon>
        <taxon>Gunneridae</taxon>
        <taxon>Pentapetalae</taxon>
        <taxon>asterids</taxon>
        <taxon>lamiids</taxon>
        <taxon>Lamiales</taxon>
        <taxon>Oleaceae</taxon>
        <taxon>Forsythieae</taxon>
        <taxon>Abeliophyllum</taxon>
    </lineage>
</organism>
<evidence type="ECO:0000256" key="4">
    <source>
        <dbReference type="RuleBase" id="RU003718"/>
    </source>
</evidence>
<accession>A0ABD1T1X9</accession>
<dbReference type="PROSITE" id="PS00375">
    <property type="entry name" value="UDPGT"/>
    <property type="match status" value="1"/>
</dbReference>
<dbReference type="InterPro" id="IPR035595">
    <property type="entry name" value="UDP_glycos_trans_CS"/>
</dbReference>
<keyword evidence="2 4" id="KW-0328">Glycosyltransferase</keyword>
<keyword evidence="3 4" id="KW-0808">Transferase</keyword>
<dbReference type="Gene3D" id="3.40.50.2000">
    <property type="entry name" value="Glycogen Phosphorylase B"/>
    <property type="match status" value="1"/>
</dbReference>
<reference evidence="6" key="1">
    <citation type="submission" date="2024-07" db="EMBL/GenBank/DDBJ databases">
        <title>Two chromosome-level genome assemblies of Korean endemic species Abeliophyllum distichum and Forsythia ovata (Oleaceae).</title>
        <authorList>
            <person name="Jang H."/>
        </authorList>
    </citation>
    <scope>NUCLEOTIDE SEQUENCE [LARGE SCALE GENOMIC DNA]</scope>
</reference>
<evidence type="ECO:0000256" key="1">
    <source>
        <dbReference type="ARBA" id="ARBA00009995"/>
    </source>
</evidence>
<dbReference type="PANTHER" id="PTHR48044:SF82">
    <property type="entry name" value="GLYCOSYLTRANSFERASE"/>
    <property type="match status" value="1"/>
</dbReference>
<keyword evidence="6" id="KW-1185">Reference proteome</keyword>
<dbReference type="Proteomes" id="UP001604336">
    <property type="component" value="Unassembled WGS sequence"/>
</dbReference>
<evidence type="ECO:0000313" key="5">
    <source>
        <dbReference type="EMBL" id="KAL2506709.1"/>
    </source>
</evidence>
<gene>
    <name evidence="5" type="ORF">Adt_22330</name>
</gene>